<keyword evidence="2" id="KW-0433">Leucine-rich repeat</keyword>
<dbReference type="Pfam" id="PF13855">
    <property type="entry name" value="LRR_8"/>
    <property type="match status" value="1"/>
</dbReference>
<dbReference type="InterPro" id="IPR032675">
    <property type="entry name" value="LRR_dom_sf"/>
</dbReference>
<dbReference type="PANTHER" id="PTHR48051">
    <property type="match status" value="1"/>
</dbReference>
<feature type="compositionally biased region" description="Low complexity" evidence="4">
    <location>
        <begin position="15"/>
        <end position="26"/>
    </location>
</feature>
<feature type="compositionally biased region" description="Gly residues" evidence="4">
    <location>
        <begin position="248"/>
        <end position="258"/>
    </location>
</feature>
<gene>
    <name evidence="6" type="ORF">HYH03_007880</name>
</gene>
<evidence type="ECO:0000313" key="6">
    <source>
        <dbReference type="EMBL" id="KAG2493950.1"/>
    </source>
</evidence>
<dbReference type="AlphaFoldDB" id="A0A835Y193"/>
<feature type="compositionally biased region" description="Low complexity" evidence="4">
    <location>
        <begin position="85"/>
        <end position="111"/>
    </location>
</feature>
<dbReference type="SUPFAM" id="SSF52058">
    <property type="entry name" value="L domain-like"/>
    <property type="match status" value="2"/>
</dbReference>
<dbReference type="GO" id="GO:0005930">
    <property type="term" value="C:axoneme"/>
    <property type="evidence" value="ECO:0007669"/>
    <property type="project" value="UniProtKB-SubCell"/>
</dbReference>
<keyword evidence="7" id="KW-1185">Reference proteome</keyword>
<dbReference type="InterPro" id="IPR001611">
    <property type="entry name" value="Leu-rich_rpt"/>
</dbReference>
<dbReference type="InterPro" id="IPR003591">
    <property type="entry name" value="Leu-rich_rpt_typical-subtyp"/>
</dbReference>
<sequence length="932" mass="96292">MGPRAAKKRKVGQGSSAAPSDAPPSHARWAELPRELVAMIAVHTCTPVQPLPFTCLTLPSDASESCAYHRQEDRSFSNPGGQFEPLPAAAGAAAGSAAAAEPPAAELPAPDGGSGSGSGSGRGEADRGGHVPGVFRPARMSAAALAMRCVCRSWCVVLSEGVRRILLHDPAPFALWQRHFPALTHLALGVATDLLVQTDDGDGAGAGPGPSSQAAATAAAAAAAAADGGRSGRRRRPAGVASSACNGTGTGAGGGGGRVRSLASVTTLRNLQIADTALHLNLAASATFLEELVVCGAPPPGSQVHPWGRDPGSPYPVAGATYRHRGRGGAAAPAGPAAATTRRSALDQALSSLRGLRRLRLTDIDASAARLGLTIMDLSYLTSLRLHRCMLPTFLGTSRTRGGGGGGGRRAVPGVGGGGRRVVGGGGSGSAAASGGGGAGSRSGGSTFARDLILNLGSKLRDLSLQGCGLQELPPAVASGLSRLTSLDLSANWLQGLPGAITELVQLEYLDLQHNSLASLPEGLPALSRLCDLDLSANSLRALPADFGGLTALTHLHLGGLHALDLERCGPQLAGLTNLHSLGLCDVDLSPPGMGPDPPDPDSSPLAALVAALAPAGRLRELALDGCGMERLPAAFSQLTGLTALSVMENFDAADLVGGVTCLRNLAVLKLGYLDLMEPLPPGLWELTALRELDLEQNFLRTLSPEVSRLTALQVLNLTDTFEADTPLSALPWTALFALTRLRQLLLTGPSDPAAGDTVPPGISALSGLEVLTLRGAPLSPGALAEVFGRLPALSSLELCECGLRRLPPAVTRLSRLTDLQLSRNRIASLPNGFGALTRLTDLSLGCNPQLKTLPQELTRLTRLRRLEVTFPTAAKLPQPEVLRWLVAVPELSIYGATRKRLQDAAKEQGLTFPPETNFYANTDFYFANHYY</sequence>
<dbReference type="PANTHER" id="PTHR48051:SF1">
    <property type="entry name" value="RAS SUPPRESSOR PROTEIN 1"/>
    <property type="match status" value="1"/>
</dbReference>
<feature type="compositionally biased region" description="Basic residues" evidence="4">
    <location>
        <begin position="1"/>
        <end position="11"/>
    </location>
</feature>
<organism evidence="6 7">
    <name type="scientific">Edaphochlamys debaryana</name>
    <dbReference type="NCBI Taxonomy" id="47281"/>
    <lineage>
        <taxon>Eukaryota</taxon>
        <taxon>Viridiplantae</taxon>
        <taxon>Chlorophyta</taxon>
        <taxon>core chlorophytes</taxon>
        <taxon>Chlorophyceae</taxon>
        <taxon>CS clade</taxon>
        <taxon>Chlamydomonadales</taxon>
        <taxon>Chlamydomonadales incertae sedis</taxon>
        <taxon>Edaphochlamys</taxon>
    </lineage>
</organism>
<dbReference type="EMBL" id="JAEHOE010000034">
    <property type="protein sequence ID" value="KAG2493950.1"/>
    <property type="molecule type" value="Genomic_DNA"/>
</dbReference>
<feature type="region of interest" description="Disordered" evidence="4">
    <location>
        <begin position="400"/>
        <end position="443"/>
    </location>
</feature>
<accession>A0A835Y193</accession>
<feature type="region of interest" description="Disordered" evidence="4">
    <location>
        <begin position="226"/>
        <end position="258"/>
    </location>
</feature>
<dbReference type="SMART" id="SM00369">
    <property type="entry name" value="LRR_TYP"/>
    <property type="match status" value="8"/>
</dbReference>
<dbReference type="PROSITE" id="PS51450">
    <property type="entry name" value="LRR"/>
    <property type="match status" value="1"/>
</dbReference>
<evidence type="ECO:0000256" key="2">
    <source>
        <dbReference type="ARBA" id="ARBA00022614"/>
    </source>
</evidence>
<dbReference type="Gene3D" id="3.80.10.10">
    <property type="entry name" value="Ribonuclease Inhibitor"/>
    <property type="match status" value="2"/>
</dbReference>
<evidence type="ECO:0000256" key="1">
    <source>
        <dbReference type="ARBA" id="ARBA00004430"/>
    </source>
</evidence>
<feature type="region of interest" description="Disordered" evidence="4">
    <location>
        <begin position="69"/>
        <end position="132"/>
    </location>
</feature>
<dbReference type="InterPro" id="IPR055414">
    <property type="entry name" value="LRR_R13L4/SHOC2-like"/>
</dbReference>
<feature type="region of interest" description="Disordered" evidence="4">
    <location>
        <begin position="1"/>
        <end position="26"/>
    </location>
</feature>
<proteinExistence type="predicted"/>
<evidence type="ECO:0000259" key="5">
    <source>
        <dbReference type="Pfam" id="PF23598"/>
    </source>
</evidence>
<dbReference type="Pfam" id="PF23598">
    <property type="entry name" value="LRR_14"/>
    <property type="match status" value="1"/>
</dbReference>
<dbReference type="OrthoDB" id="533707at2759"/>
<evidence type="ECO:0000256" key="4">
    <source>
        <dbReference type="SAM" id="MobiDB-lite"/>
    </source>
</evidence>
<feature type="compositionally biased region" description="Gly residues" evidence="4">
    <location>
        <begin position="401"/>
        <end position="443"/>
    </location>
</feature>
<protein>
    <recommendedName>
        <fullName evidence="5">Disease resistance R13L4/SHOC-2-like LRR domain-containing protein</fullName>
    </recommendedName>
</protein>
<comment type="subcellular location">
    <subcellularLocation>
        <location evidence="1">Cytoplasm</location>
        <location evidence="1">Cytoskeleton</location>
        <location evidence="1">Cilium axoneme</location>
    </subcellularLocation>
</comment>
<evidence type="ECO:0000256" key="3">
    <source>
        <dbReference type="ARBA" id="ARBA00022737"/>
    </source>
</evidence>
<name>A0A835Y193_9CHLO</name>
<reference evidence="6" key="1">
    <citation type="journal article" date="2020" name="bioRxiv">
        <title>Comparative genomics of Chlamydomonas.</title>
        <authorList>
            <person name="Craig R.J."/>
            <person name="Hasan A.R."/>
            <person name="Ness R.W."/>
            <person name="Keightley P.D."/>
        </authorList>
    </citation>
    <scope>NUCLEOTIDE SEQUENCE</scope>
    <source>
        <strain evidence="6">CCAP 11/70</strain>
    </source>
</reference>
<evidence type="ECO:0000313" key="7">
    <source>
        <dbReference type="Proteomes" id="UP000612055"/>
    </source>
</evidence>
<dbReference type="InterPro" id="IPR050216">
    <property type="entry name" value="LRR_domain-containing"/>
</dbReference>
<dbReference type="Proteomes" id="UP000612055">
    <property type="component" value="Unassembled WGS sequence"/>
</dbReference>
<comment type="caution">
    <text evidence="6">The sequence shown here is derived from an EMBL/GenBank/DDBJ whole genome shotgun (WGS) entry which is preliminary data.</text>
</comment>
<feature type="domain" description="Disease resistance R13L4/SHOC-2-like LRR" evidence="5">
    <location>
        <begin position="784"/>
        <end position="878"/>
    </location>
</feature>
<keyword evidence="3" id="KW-0677">Repeat</keyword>
<feature type="compositionally biased region" description="Gly residues" evidence="4">
    <location>
        <begin position="112"/>
        <end position="122"/>
    </location>
</feature>